<dbReference type="SUPFAM" id="SSF50692">
    <property type="entry name" value="ADC-like"/>
    <property type="match status" value="1"/>
</dbReference>
<evidence type="ECO:0000313" key="12">
    <source>
        <dbReference type="EMBL" id="ORB52409.1"/>
    </source>
</evidence>
<dbReference type="Pfam" id="PF00384">
    <property type="entry name" value="Molybdopterin"/>
    <property type="match status" value="1"/>
</dbReference>
<sequence>MSTGRDIPADYDEHAVDVSEPKDEAAGVKAVVVTMQRALEQMGPLRTLSTLVRINQRHGFDCPGCAWPEEHGGRKLAEFCENGAKAVSEEATKRRVTPEFFARHSVDELAAKPEYWLSQQGRLTHPMVLRPGDQHYRPIEWEDAYRLIADHLNGLASPDEAVFYTSGRTSNEAAFLYQLLVRSFGTNNLPDCSNMCHESSGTALMDSIGVGKGSVTVDDIEHADVIVIAGQNPGTNHPRMLSVLEKAKANGAKIIAINPLPEAGLIRFKDPQKVNGVVGHGVPIADEFVQIRLGGDLALFKGLGRLLVEADDRAPGSVIDREFVDAHCHGFDEYLAEARRVDLDSVTEATGIARTQLDKVAGLLAASQRTIVCWAMGITQHTHAVATIAEMTNLLLLRGMIGKPGAGVCPVRGHSNVQGDRTMGIWEKAPEQFLAALDTRFGIASPRKHGFDTVDAIRAMRDGRASVFLAMGGNFASATPDTAVTESALSTCALTVQISTKLNRSHVVHGRTALILPTLGRTDRDLVNGHKQVVSVEDSMSMVHLSRGSLTPPSDQVRSEVAIICQLARTVLGADHPVPWESFAADYDTIRDAIAAVVPGCADYNTRVRQPDGFQLPHPPRDSREFPTVTGKANFAVNPMQWVPVPPGRLVLQTLRSHDQYNTTIYGLDDRYRGVKGGRRVVFVNPADIGSLGLAEGDRVDLVSEFTDGGGQLQERRAKDFLVVPYSTPVGNAAAYYPETNPLVPLDHVAARSNTPVSKAVVIRLEPGGHNPEGGDAWAG</sequence>
<dbReference type="FunFam" id="3.40.228.10:FF:000002">
    <property type="entry name" value="Formate dehydrogenase subunit alpha"/>
    <property type="match status" value="1"/>
</dbReference>
<organism evidence="12 13">
    <name type="scientific">Mycolicibacterium rhodesiae</name>
    <name type="common">Mycobacterium rhodesiae</name>
    <dbReference type="NCBI Taxonomy" id="36814"/>
    <lineage>
        <taxon>Bacteria</taxon>
        <taxon>Bacillati</taxon>
        <taxon>Actinomycetota</taxon>
        <taxon>Actinomycetes</taxon>
        <taxon>Mycobacteriales</taxon>
        <taxon>Mycobacteriaceae</taxon>
        <taxon>Mycolicibacterium</taxon>
    </lineage>
</organism>
<gene>
    <name evidence="12" type="ORF">BST42_15840</name>
</gene>
<dbReference type="GO" id="GO:0016020">
    <property type="term" value="C:membrane"/>
    <property type="evidence" value="ECO:0007669"/>
    <property type="project" value="TreeGrafter"/>
</dbReference>
<evidence type="ECO:0000256" key="6">
    <source>
        <dbReference type="ARBA" id="ARBA00022723"/>
    </source>
</evidence>
<keyword evidence="7" id="KW-0560">Oxidoreductase</keyword>
<dbReference type="InterPro" id="IPR006657">
    <property type="entry name" value="MoPterin_dinucl-bd_dom"/>
</dbReference>
<dbReference type="Gene3D" id="3.40.50.740">
    <property type="match status" value="1"/>
</dbReference>
<comment type="caution">
    <text evidence="12">The sequence shown here is derived from an EMBL/GenBank/DDBJ whole genome shotgun (WGS) entry which is preliminary data.</text>
</comment>
<dbReference type="RefSeq" id="WP_083120238.1">
    <property type="nucleotide sequence ID" value="NZ_JACKUO010000026.1"/>
</dbReference>
<keyword evidence="9" id="KW-0411">Iron-sulfur</keyword>
<dbReference type="Gene3D" id="3.40.228.10">
    <property type="entry name" value="Dimethylsulfoxide Reductase, domain 2"/>
    <property type="match status" value="1"/>
</dbReference>
<dbReference type="CDD" id="cd02767">
    <property type="entry name" value="MopB_ydeP"/>
    <property type="match status" value="1"/>
</dbReference>
<keyword evidence="4" id="KW-0004">4Fe-4S</keyword>
<dbReference type="AlphaFoldDB" id="A0A1X0IUK0"/>
<keyword evidence="13" id="KW-1185">Reference proteome</keyword>
<comment type="cofactor">
    <cofactor evidence="2">
        <name>[4Fe-4S] cluster</name>
        <dbReference type="ChEBI" id="CHEBI:49883"/>
    </cofactor>
</comment>
<evidence type="ECO:0008006" key="14">
    <source>
        <dbReference type="Google" id="ProtNLM"/>
    </source>
</evidence>
<dbReference type="InterPro" id="IPR010046">
    <property type="entry name" value="Mopterin_OxRdtse_a_bac"/>
</dbReference>
<dbReference type="PANTHER" id="PTHR43105:SF4">
    <property type="entry name" value="PROTEIN YDEP"/>
    <property type="match status" value="1"/>
</dbReference>
<protein>
    <recommendedName>
        <fullName evidence="14">Molybdopterin-dependent oxidoreductase alpha subunit</fullName>
    </recommendedName>
</protein>
<reference evidence="12 13" key="1">
    <citation type="submission" date="2016-12" db="EMBL/GenBank/DDBJ databases">
        <title>The new phylogeny of genus Mycobacterium.</title>
        <authorList>
            <person name="Tortoli E."/>
            <person name="Trovato A."/>
            <person name="Cirillo D.M."/>
        </authorList>
    </citation>
    <scope>NUCLEOTIDE SEQUENCE [LARGE SCALE GENOMIC DNA]</scope>
    <source>
        <strain evidence="12 13">DSM 44223</strain>
    </source>
</reference>
<comment type="similarity">
    <text evidence="3">Belongs to the prokaryotic molybdopterin-containing oxidoreductase family.</text>
</comment>
<dbReference type="Pfam" id="PF01568">
    <property type="entry name" value="Molydop_binding"/>
    <property type="match status" value="1"/>
</dbReference>
<dbReference type="GO" id="GO:0008863">
    <property type="term" value="F:formate dehydrogenase (NAD+) activity"/>
    <property type="evidence" value="ECO:0007669"/>
    <property type="project" value="InterPro"/>
</dbReference>
<comment type="cofactor">
    <cofactor evidence="1">
        <name>Mo-bis(molybdopterin guanine dinucleotide)</name>
        <dbReference type="ChEBI" id="CHEBI:60539"/>
    </cofactor>
</comment>
<evidence type="ECO:0000256" key="3">
    <source>
        <dbReference type="ARBA" id="ARBA00010312"/>
    </source>
</evidence>
<dbReference type="GO" id="GO:0030151">
    <property type="term" value="F:molybdenum ion binding"/>
    <property type="evidence" value="ECO:0007669"/>
    <property type="project" value="InterPro"/>
</dbReference>
<evidence type="ECO:0000259" key="10">
    <source>
        <dbReference type="Pfam" id="PF00384"/>
    </source>
</evidence>
<dbReference type="OrthoDB" id="5287431at2"/>
<evidence type="ECO:0000256" key="8">
    <source>
        <dbReference type="ARBA" id="ARBA00023004"/>
    </source>
</evidence>
<proteinExistence type="inferred from homology"/>
<evidence type="ECO:0000256" key="1">
    <source>
        <dbReference type="ARBA" id="ARBA00001942"/>
    </source>
</evidence>
<accession>A0A1X0IUK0</accession>
<dbReference type="SUPFAM" id="SSF53706">
    <property type="entry name" value="Formate dehydrogenase/DMSO reductase, domains 1-3"/>
    <property type="match status" value="1"/>
</dbReference>
<dbReference type="PANTHER" id="PTHR43105">
    <property type="entry name" value="RESPIRATORY NITRATE REDUCTASE"/>
    <property type="match status" value="1"/>
</dbReference>
<dbReference type="PIRSF" id="PIRSF000144">
    <property type="entry name" value="CbbBc"/>
    <property type="match status" value="1"/>
</dbReference>
<evidence type="ECO:0000259" key="11">
    <source>
        <dbReference type="Pfam" id="PF01568"/>
    </source>
</evidence>
<dbReference type="InterPro" id="IPR009010">
    <property type="entry name" value="Asp_de-COase-like_dom_sf"/>
</dbReference>
<evidence type="ECO:0000313" key="13">
    <source>
        <dbReference type="Proteomes" id="UP000192534"/>
    </source>
</evidence>
<feature type="domain" description="Molybdopterin dinucleotide-binding" evidence="11">
    <location>
        <begin position="650"/>
        <end position="706"/>
    </location>
</feature>
<evidence type="ECO:0000256" key="2">
    <source>
        <dbReference type="ARBA" id="ARBA00001966"/>
    </source>
</evidence>
<keyword evidence="5" id="KW-0500">Molybdenum</keyword>
<dbReference type="InterPro" id="IPR041953">
    <property type="entry name" value="YdeP_MopB"/>
</dbReference>
<feature type="domain" description="Molybdopterin oxidoreductase" evidence="10">
    <location>
        <begin position="122"/>
        <end position="496"/>
    </location>
</feature>
<evidence type="ECO:0000256" key="5">
    <source>
        <dbReference type="ARBA" id="ARBA00022505"/>
    </source>
</evidence>
<evidence type="ECO:0000256" key="7">
    <source>
        <dbReference type="ARBA" id="ARBA00023002"/>
    </source>
</evidence>
<evidence type="ECO:0000256" key="9">
    <source>
        <dbReference type="ARBA" id="ARBA00023014"/>
    </source>
</evidence>
<keyword evidence="8" id="KW-0408">Iron</keyword>
<dbReference type="InterPro" id="IPR037951">
    <property type="entry name" value="MopB_CT_YdeP"/>
</dbReference>
<dbReference type="EMBL" id="MVIH01000006">
    <property type="protein sequence ID" value="ORB52409.1"/>
    <property type="molecule type" value="Genomic_DNA"/>
</dbReference>
<dbReference type="CDD" id="cd02787">
    <property type="entry name" value="MopB_CT_ydeP"/>
    <property type="match status" value="1"/>
</dbReference>
<evidence type="ECO:0000256" key="4">
    <source>
        <dbReference type="ARBA" id="ARBA00022485"/>
    </source>
</evidence>
<dbReference type="InterPro" id="IPR050123">
    <property type="entry name" value="Prok_molybdopt-oxidoreductase"/>
</dbReference>
<name>A0A1X0IUK0_MYCRH</name>
<dbReference type="GO" id="GO:0051539">
    <property type="term" value="F:4 iron, 4 sulfur cluster binding"/>
    <property type="evidence" value="ECO:0007669"/>
    <property type="project" value="UniProtKB-KW"/>
</dbReference>
<dbReference type="NCBIfam" id="TIGR01701">
    <property type="entry name" value="Fdhalpha-like"/>
    <property type="match status" value="1"/>
</dbReference>
<dbReference type="InterPro" id="IPR006656">
    <property type="entry name" value="Mopterin_OxRdtase"/>
</dbReference>
<dbReference type="GO" id="GO:0043546">
    <property type="term" value="F:molybdopterin cofactor binding"/>
    <property type="evidence" value="ECO:0007669"/>
    <property type="project" value="InterPro"/>
</dbReference>
<keyword evidence="6" id="KW-0479">Metal-binding</keyword>
<dbReference type="Proteomes" id="UP000192534">
    <property type="component" value="Unassembled WGS sequence"/>
</dbReference>